<dbReference type="AlphaFoldDB" id="A0A9X7W4N7"/>
<evidence type="ECO:0000313" key="2">
    <source>
        <dbReference type="EMBL" id="QSO49868.1"/>
    </source>
</evidence>
<protein>
    <submittedName>
        <fullName evidence="2">DUF2619 domain-containing protein</fullName>
    </submittedName>
</protein>
<proteinExistence type="predicted"/>
<name>A0A9X7W4N7_9BACL</name>
<keyword evidence="1" id="KW-0472">Membrane</keyword>
<accession>A0A9X7W4N7</accession>
<dbReference type="EMBL" id="CP071182">
    <property type="protein sequence ID" value="QSO49868.1"/>
    <property type="molecule type" value="Genomic_DNA"/>
</dbReference>
<evidence type="ECO:0000256" key="1">
    <source>
        <dbReference type="SAM" id="Phobius"/>
    </source>
</evidence>
<dbReference type="InterPro" id="IPR020390">
    <property type="entry name" value="Uncharacterised_YqhV"/>
</dbReference>
<keyword evidence="1" id="KW-0812">Transmembrane</keyword>
<keyword evidence="3" id="KW-1185">Reference proteome</keyword>
<feature type="transmembrane region" description="Helical" evidence="1">
    <location>
        <begin position="67"/>
        <end position="84"/>
    </location>
</feature>
<dbReference type="KEGG" id="afx:JZ786_13575"/>
<evidence type="ECO:0000313" key="3">
    <source>
        <dbReference type="Proteomes" id="UP000663505"/>
    </source>
</evidence>
<dbReference type="Pfam" id="PF10942">
    <property type="entry name" value="DUF2619"/>
    <property type="match status" value="1"/>
</dbReference>
<feature type="transmembrane region" description="Helical" evidence="1">
    <location>
        <begin position="41"/>
        <end position="61"/>
    </location>
</feature>
<keyword evidence="1" id="KW-1133">Transmembrane helix</keyword>
<dbReference type="Proteomes" id="UP000663505">
    <property type="component" value="Chromosome"/>
</dbReference>
<reference evidence="2 3" key="1">
    <citation type="submission" date="2021-02" db="EMBL/GenBank/DDBJ databases">
        <title>Alicyclobacillus curvatus sp. nov. and Alicyclobacillus mengziensis sp. nov., two acidophilic bacteria isolated from acid mine drainage.</title>
        <authorList>
            <person name="Huang Y."/>
        </authorList>
    </citation>
    <scope>NUCLEOTIDE SEQUENCE [LARGE SCALE GENOMIC DNA]</scope>
    <source>
        <strain evidence="2 3">S30H14</strain>
    </source>
</reference>
<organism evidence="2 3">
    <name type="scientific">Alicyclobacillus mengziensis</name>
    <dbReference type="NCBI Taxonomy" id="2931921"/>
    <lineage>
        <taxon>Bacteria</taxon>
        <taxon>Bacillati</taxon>
        <taxon>Bacillota</taxon>
        <taxon>Bacilli</taxon>
        <taxon>Bacillales</taxon>
        <taxon>Alicyclobacillaceae</taxon>
        <taxon>Alicyclobacillus</taxon>
    </lineage>
</organism>
<feature type="transmembrane region" description="Helical" evidence="1">
    <location>
        <begin position="6"/>
        <end position="29"/>
    </location>
</feature>
<sequence>MEKVVYAMASLRFISGLLEVLGGLTMLYFGTASKALQVNGLLALVGPFVLIAVTAFGVVGIADGVSVRRIILLIVGVACILFATRT</sequence>
<gene>
    <name evidence="2" type="ORF">JZ786_13575</name>
</gene>